<evidence type="ECO:0000256" key="2">
    <source>
        <dbReference type="SAM" id="MobiDB-lite"/>
    </source>
</evidence>
<feature type="compositionally biased region" description="Acidic residues" evidence="2">
    <location>
        <begin position="112"/>
        <end position="135"/>
    </location>
</feature>
<dbReference type="GO" id="GO:0010150">
    <property type="term" value="P:leaf senescence"/>
    <property type="evidence" value="ECO:0007669"/>
    <property type="project" value="UniProtKB-ARBA"/>
</dbReference>
<dbReference type="AlphaFoldDB" id="A0AAP0R4X4"/>
<proteinExistence type="inferred from homology"/>
<feature type="region of interest" description="Disordered" evidence="2">
    <location>
        <begin position="38"/>
        <end position="141"/>
    </location>
</feature>
<dbReference type="Pfam" id="PF04520">
    <property type="entry name" value="Senescence_reg"/>
    <property type="match status" value="1"/>
</dbReference>
<accession>A0AAP0R4X4</accession>
<feature type="compositionally biased region" description="Polar residues" evidence="2">
    <location>
        <begin position="72"/>
        <end position="87"/>
    </location>
</feature>
<dbReference type="InterPro" id="IPR007608">
    <property type="entry name" value="Senescence_reg_S40"/>
</dbReference>
<evidence type="ECO:0000313" key="4">
    <source>
        <dbReference type="Proteomes" id="UP001415857"/>
    </source>
</evidence>
<protein>
    <recommendedName>
        <fullName evidence="5">Senescence regulator</fullName>
    </recommendedName>
</protein>
<name>A0AAP0R4X4_LIQFO</name>
<keyword evidence="4" id="KW-1185">Reference proteome</keyword>
<evidence type="ECO:0000313" key="3">
    <source>
        <dbReference type="EMBL" id="KAK9268860.1"/>
    </source>
</evidence>
<dbReference type="EMBL" id="JBBPBK010000015">
    <property type="protein sequence ID" value="KAK9268860.1"/>
    <property type="molecule type" value="Genomic_DNA"/>
</dbReference>
<comment type="similarity">
    <text evidence="1">Belongs to the senescence regulator S40 family.</text>
</comment>
<evidence type="ECO:0000256" key="1">
    <source>
        <dbReference type="ARBA" id="ARBA00034773"/>
    </source>
</evidence>
<dbReference type="PANTHER" id="PTHR33083">
    <property type="entry name" value="EXPRESSED PROTEIN"/>
    <property type="match status" value="1"/>
</dbReference>
<organism evidence="3 4">
    <name type="scientific">Liquidambar formosana</name>
    <name type="common">Formosan gum</name>
    <dbReference type="NCBI Taxonomy" id="63359"/>
    <lineage>
        <taxon>Eukaryota</taxon>
        <taxon>Viridiplantae</taxon>
        <taxon>Streptophyta</taxon>
        <taxon>Embryophyta</taxon>
        <taxon>Tracheophyta</taxon>
        <taxon>Spermatophyta</taxon>
        <taxon>Magnoliopsida</taxon>
        <taxon>eudicotyledons</taxon>
        <taxon>Gunneridae</taxon>
        <taxon>Pentapetalae</taxon>
        <taxon>Saxifragales</taxon>
        <taxon>Altingiaceae</taxon>
        <taxon>Liquidambar</taxon>
    </lineage>
</organism>
<sequence>MEDRYGYFSQGSGGWRSMRDGDFQEEDVWGVFNDRRDYSSTSRIGKSKEYSSSVSSTSRHLPAAARMIPRKVSNQSHDTKVVQQSAPVNIPDWSKIYGKNSKKASKNSSLLLDDDDDGRDSDDDEDDEDFEDDEYDSKVPPHELLARRLARTQISSFSVCEGVGRTLKGRDLSKVRNAILTKTGFLE</sequence>
<gene>
    <name evidence="3" type="ORF">L1049_000625</name>
</gene>
<reference evidence="3 4" key="1">
    <citation type="journal article" date="2024" name="Plant J.">
        <title>Genome sequences and population genomics reveal climatic adaptation and genomic divergence between two closely related sweetgum species.</title>
        <authorList>
            <person name="Xu W.Q."/>
            <person name="Ren C.Q."/>
            <person name="Zhang X.Y."/>
            <person name="Comes H.P."/>
            <person name="Liu X.H."/>
            <person name="Li Y.G."/>
            <person name="Kettle C.J."/>
            <person name="Jalonen R."/>
            <person name="Gaisberger H."/>
            <person name="Ma Y.Z."/>
            <person name="Qiu Y.X."/>
        </authorList>
    </citation>
    <scope>NUCLEOTIDE SEQUENCE [LARGE SCALE GENOMIC DNA]</scope>
    <source>
        <strain evidence="3">Hangzhou</strain>
    </source>
</reference>
<evidence type="ECO:0008006" key="5">
    <source>
        <dbReference type="Google" id="ProtNLM"/>
    </source>
</evidence>
<comment type="caution">
    <text evidence="3">The sequence shown here is derived from an EMBL/GenBank/DDBJ whole genome shotgun (WGS) entry which is preliminary data.</text>
</comment>
<dbReference type="Proteomes" id="UP001415857">
    <property type="component" value="Unassembled WGS sequence"/>
</dbReference>
<dbReference type="PANTHER" id="PTHR33083:SF82">
    <property type="entry name" value="SENESCENCE REGULATOR"/>
    <property type="match status" value="1"/>
</dbReference>